<dbReference type="AlphaFoldDB" id="A0A117IL86"/>
<comment type="caution">
    <text evidence="2">The sequence shown here is derived from an EMBL/GenBank/DDBJ whole genome shotgun (WGS) entry which is preliminary data.</text>
</comment>
<organism evidence="2 3">
    <name type="scientific">Mycolicibacterium thermoresistibile</name>
    <name type="common">Mycobacterium thermoresistibile</name>
    <dbReference type="NCBI Taxonomy" id="1797"/>
    <lineage>
        <taxon>Bacteria</taxon>
        <taxon>Bacillati</taxon>
        <taxon>Actinomycetota</taxon>
        <taxon>Actinomycetes</taxon>
        <taxon>Mycobacteriales</taxon>
        <taxon>Mycobacteriaceae</taxon>
        <taxon>Mycolicibacterium</taxon>
    </lineage>
</organism>
<dbReference type="STRING" id="1797.RMCT_0284"/>
<sequence>MAADELDELYRLPPEDFTAARSRLVKAARSRGEADRAAQIAAARKPTTAAWLVNSLVHRDAHVVDRLGELGDRLHAAHRAADGDRIRELSAEHRRLVAELAESALTAVAAPSAAVRDDVTATLHAAVADAAVRARLGRLTRAERWSGFGEFGDSAPIVAAATSVPDDGAPAAGHRRRAEPAPDEAAATTSEQSAATDAARAAVARAERIRADLDTQVGERRAELAAARLAHDDARSRLEQAGARLQAAENAHAEAVAAHQDAAAELRSAKNRLAAVQRTGRRAVSGTGKTPRQDDPDG</sequence>
<accession>A0A117IL86</accession>
<name>A0A117IL86_MYCTH</name>
<feature type="compositionally biased region" description="Low complexity" evidence="1">
    <location>
        <begin position="183"/>
        <end position="199"/>
    </location>
</feature>
<protein>
    <submittedName>
        <fullName evidence="2">Uncharacterized protein</fullName>
    </submittedName>
</protein>
<evidence type="ECO:0000313" key="2">
    <source>
        <dbReference type="EMBL" id="GAT13313.1"/>
    </source>
</evidence>
<dbReference type="Proteomes" id="UP000069654">
    <property type="component" value="Unassembled WGS sequence"/>
</dbReference>
<reference evidence="3" key="2">
    <citation type="submission" date="2016-02" db="EMBL/GenBank/DDBJ databases">
        <title>Draft genome sequence of five rapidly growing Mycobacterium species.</title>
        <authorList>
            <person name="Katahira K."/>
            <person name="Gotou Y."/>
            <person name="Iida K."/>
            <person name="Ogura Y."/>
            <person name="Hayashi T."/>
        </authorList>
    </citation>
    <scope>NUCLEOTIDE SEQUENCE [LARGE SCALE GENOMIC DNA]</scope>
    <source>
        <strain evidence="3">JCM6362</strain>
    </source>
</reference>
<evidence type="ECO:0000256" key="1">
    <source>
        <dbReference type="SAM" id="MobiDB-lite"/>
    </source>
</evidence>
<evidence type="ECO:0000313" key="3">
    <source>
        <dbReference type="Proteomes" id="UP000069654"/>
    </source>
</evidence>
<dbReference type="OMA" id="WIVNRLA"/>
<dbReference type="EMBL" id="BCTB01000002">
    <property type="protein sequence ID" value="GAT13313.1"/>
    <property type="molecule type" value="Genomic_DNA"/>
</dbReference>
<dbReference type="RefSeq" id="WP_003927563.1">
    <property type="nucleotide sequence ID" value="NZ_BCTB01000002.1"/>
</dbReference>
<proteinExistence type="predicted"/>
<reference evidence="2 3" key="1">
    <citation type="journal article" date="2016" name="Genome Announc.">
        <title>Draft Genome Sequences of Five Rapidly Growing Mycobacterium Species, M. thermoresistibile, M. fortuitum subsp. acetamidolyticum, M. canariasense, M. brisbanense, and M. novocastrense.</title>
        <authorList>
            <person name="Katahira K."/>
            <person name="Ogura Y."/>
            <person name="Gotoh Y."/>
            <person name="Hayashi T."/>
        </authorList>
    </citation>
    <scope>NUCLEOTIDE SEQUENCE [LARGE SCALE GENOMIC DNA]</scope>
    <source>
        <strain evidence="2 3">JCM6362</strain>
    </source>
</reference>
<feature type="region of interest" description="Disordered" evidence="1">
    <location>
        <begin position="270"/>
        <end position="298"/>
    </location>
</feature>
<gene>
    <name evidence="2" type="ORF">RMCT_0284</name>
</gene>
<feature type="region of interest" description="Disordered" evidence="1">
    <location>
        <begin position="163"/>
        <end position="199"/>
    </location>
</feature>